<dbReference type="EMBL" id="BLLF01000513">
    <property type="protein sequence ID" value="GFH12541.1"/>
    <property type="molecule type" value="Genomic_DNA"/>
</dbReference>
<dbReference type="Proteomes" id="UP000485058">
    <property type="component" value="Unassembled WGS sequence"/>
</dbReference>
<proteinExistence type="predicted"/>
<sequence length="63" mass="6334">MLASLAAPGGGSQLAPNSQHSAGNVTGLSALEFLSLPAQARLAVTVQGQQTDGVQGFLALRKM</sequence>
<feature type="region of interest" description="Disordered" evidence="1">
    <location>
        <begin position="1"/>
        <end position="21"/>
    </location>
</feature>
<keyword evidence="3" id="KW-1185">Reference proteome</keyword>
<name>A0A699YSJ2_HAELA</name>
<organism evidence="2 3">
    <name type="scientific">Haematococcus lacustris</name>
    <name type="common">Green alga</name>
    <name type="synonym">Haematococcus pluvialis</name>
    <dbReference type="NCBI Taxonomy" id="44745"/>
    <lineage>
        <taxon>Eukaryota</taxon>
        <taxon>Viridiplantae</taxon>
        <taxon>Chlorophyta</taxon>
        <taxon>core chlorophytes</taxon>
        <taxon>Chlorophyceae</taxon>
        <taxon>CS clade</taxon>
        <taxon>Chlamydomonadales</taxon>
        <taxon>Haematococcaceae</taxon>
        <taxon>Haematococcus</taxon>
    </lineage>
</organism>
<evidence type="ECO:0000256" key="1">
    <source>
        <dbReference type="SAM" id="MobiDB-lite"/>
    </source>
</evidence>
<evidence type="ECO:0000313" key="2">
    <source>
        <dbReference type="EMBL" id="GFH12541.1"/>
    </source>
</evidence>
<accession>A0A699YSJ2</accession>
<comment type="caution">
    <text evidence="2">The sequence shown here is derived from an EMBL/GenBank/DDBJ whole genome shotgun (WGS) entry which is preliminary data.</text>
</comment>
<gene>
    <name evidence="2" type="ORF">HaLaN_08250</name>
</gene>
<evidence type="ECO:0000313" key="3">
    <source>
        <dbReference type="Proteomes" id="UP000485058"/>
    </source>
</evidence>
<protein>
    <submittedName>
        <fullName evidence="2">Uncharacterized protein</fullName>
    </submittedName>
</protein>
<dbReference type="AlphaFoldDB" id="A0A699YSJ2"/>
<reference evidence="2 3" key="1">
    <citation type="submission" date="2020-02" db="EMBL/GenBank/DDBJ databases">
        <title>Draft genome sequence of Haematococcus lacustris strain NIES-144.</title>
        <authorList>
            <person name="Morimoto D."/>
            <person name="Nakagawa S."/>
            <person name="Yoshida T."/>
            <person name="Sawayama S."/>
        </authorList>
    </citation>
    <scope>NUCLEOTIDE SEQUENCE [LARGE SCALE GENOMIC DNA]</scope>
    <source>
        <strain evidence="2 3">NIES-144</strain>
    </source>
</reference>